<feature type="signal peptide" evidence="3">
    <location>
        <begin position="1"/>
        <end position="19"/>
    </location>
</feature>
<name>A0A419W426_9BACT</name>
<evidence type="ECO:0000313" key="5">
    <source>
        <dbReference type="EMBL" id="RKD90200.1"/>
    </source>
</evidence>
<sequence length="409" mass="46238">MKKLPLLVLLLLATAVAWAKDKNTEKKKKDKSEKNLSIIPLPAIAYNPTNGWLLGVAPGASWFMGSPDSTSISSGLGTLIYTTKHQFLFTAKTNVFLDGDRWNLMGDWRYFISSAPTYGLGTGPQSGKPVGTGIEYAEGQFSKAIPDAQMMDFHYLRFHETVLKRIEDTRYFLGLGYHLDIHSQIEDNLLDLDSEEPTVTSHYAYQTNKGFSAEKYTVSGLSLNALLDSRDNAVNPYSGRYAYVNLRVNPKFFGSDKSSTMLWLEYRDYLHLDEQRPRHLIGFWTYGWFVTSGEVPYMDLPALGWDQFGRSGRAYTQGRFRGEDLMYGEVEYRFPLQKNKETFGGVVFLNTTTASNRGADINLFKYLDYAYGTGLRVMINKKSRANLAIDYAFGKYGAGGFYFGINEVF</sequence>
<feature type="domain" description="Bacterial surface antigen (D15)" evidence="4">
    <location>
        <begin position="185"/>
        <end position="409"/>
    </location>
</feature>
<dbReference type="GO" id="GO:0019867">
    <property type="term" value="C:outer membrane"/>
    <property type="evidence" value="ECO:0007669"/>
    <property type="project" value="InterPro"/>
</dbReference>
<evidence type="ECO:0000256" key="3">
    <source>
        <dbReference type="SAM" id="SignalP"/>
    </source>
</evidence>
<keyword evidence="3" id="KW-0732">Signal</keyword>
<reference evidence="5 6" key="1">
    <citation type="submission" date="2018-09" db="EMBL/GenBank/DDBJ databases">
        <title>Genomic Encyclopedia of Archaeal and Bacterial Type Strains, Phase II (KMG-II): from individual species to whole genera.</title>
        <authorList>
            <person name="Goeker M."/>
        </authorList>
    </citation>
    <scope>NUCLEOTIDE SEQUENCE [LARGE SCALE GENOMIC DNA]</scope>
    <source>
        <strain evidence="5 6">DSM 27148</strain>
    </source>
</reference>
<protein>
    <submittedName>
        <fullName evidence="5">Surface antigen-like protein</fullName>
    </submittedName>
</protein>
<dbReference type="OrthoDB" id="9771071at2"/>
<gene>
    <name evidence="5" type="ORF">BC643_0536</name>
</gene>
<comment type="subcellular location">
    <subcellularLocation>
        <location evidence="1">Membrane</location>
    </subcellularLocation>
</comment>
<accession>A0A419W426</accession>
<comment type="caution">
    <text evidence="5">The sequence shown here is derived from an EMBL/GenBank/DDBJ whole genome shotgun (WGS) entry which is preliminary data.</text>
</comment>
<dbReference type="Gene3D" id="2.40.160.50">
    <property type="entry name" value="membrane protein fhac: a member of the omp85/tpsb transporter family"/>
    <property type="match status" value="1"/>
</dbReference>
<organism evidence="5 6">
    <name type="scientific">Mangrovibacterium diazotrophicum</name>
    <dbReference type="NCBI Taxonomy" id="1261403"/>
    <lineage>
        <taxon>Bacteria</taxon>
        <taxon>Pseudomonadati</taxon>
        <taxon>Bacteroidota</taxon>
        <taxon>Bacteroidia</taxon>
        <taxon>Marinilabiliales</taxon>
        <taxon>Prolixibacteraceae</taxon>
        <taxon>Mangrovibacterium</taxon>
    </lineage>
</organism>
<evidence type="ECO:0000313" key="6">
    <source>
        <dbReference type="Proteomes" id="UP000283387"/>
    </source>
</evidence>
<dbReference type="EMBL" id="RAPN01000001">
    <property type="protein sequence ID" value="RKD90200.1"/>
    <property type="molecule type" value="Genomic_DNA"/>
</dbReference>
<feature type="chain" id="PRO_5019330052" evidence="3">
    <location>
        <begin position="20"/>
        <end position="409"/>
    </location>
</feature>
<dbReference type="AlphaFoldDB" id="A0A419W426"/>
<evidence type="ECO:0000256" key="1">
    <source>
        <dbReference type="ARBA" id="ARBA00004370"/>
    </source>
</evidence>
<keyword evidence="2" id="KW-0472">Membrane</keyword>
<evidence type="ECO:0000256" key="2">
    <source>
        <dbReference type="ARBA" id="ARBA00023136"/>
    </source>
</evidence>
<evidence type="ECO:0000259" key="4">
    <source>
        <dbReference type="Pfam" id="PF01103"/>
    </source>
</evidence>
<keyword evidence="6" id="KW-1185">Reference proteome</keyword>
<proteinExistence type="predicted"/>
<dbReference type="Proteomes" id="UP000283387">
    <property type="component" value="Unassembled WGS sequence"/>
</dbReference>
<dbReference type="InterPro" id="IPR000184">
    <property type="entry name" value="Bac_surfAg_D15"/>
</dbReference>
<dbReference type="RefSeq" id="WP_120271621.1">
    <property type="nucleotide sequence ID" value="NZ_RAPN01000001.1"/>
</dbReference>
<dbReference type="Pfam" id="PF01103">
    <property type="entry name" value="Omp85"/>
    <property type="match status" value="1"/>
</dbReference>